<keyword evidence="2" id="KW-0812">Transmembrane</keyword>
<organism evidence="4 5">
    <name type="scientific">Dorcoceras hygrometricum</name>
    <dbReference type="NCBI Taxonomy" id="472368"/>
    <lineage>
        <taxon>Eukaryota</taxon>
        <taxon>Viridiplantae</taxon>
        <taxon>Streptophyta</taxon>
        <taxon>Embryophyta</taxon>
        <taxon>Tracheophyta</taxon>
        <taxon>Spermatophyta</taxon>
        <taxon>Magnoliopsida</taxon>
        <taxon>eudicotyledons</taxon>
        <taxon>Gunneridae</taxon>
        <taxon>Pentapetalae</taxon>
        <taxon>asterids</taxon>
        <taxon>lamiids</taxon>
        <taxon>Lamiales</taxon>
        <taxon>Gesneriaceae</taxon>
        <taxon>Didymocarpoideae</taxon>
        <taxon>Trichosporeae</taxon>
        <taxon>Loxocarpinae</taxon>
        <taxon>Dorcoceras</taxon>
    </lineage>
</organism>
<feature type="transmembrane region" description="Helical" evidence="2">
    <location>
        <begin position="302"/>
        <end position="320"/>
    </location>
</feature>
<protein>
    <submittedName>
        <fullName evidence="4">Disulfide isomerase-like protein</fullName>
    </submittedName>
</protein>
<comment type="similarity">
    <text evidence="1">Belongs to the protein disulfide isomerase family.</text>
</comment>
<proteinExistence type="inferred from homology"/>
<dbReference type="InterPro" id="IPR036249">
    <property type="entry name" value="Thioredoxin-like_sf"/>
</dbReference>
<dbReference type="GO" id="GO:0003756">
    <property type="term" value="F:protein disulfide isomerase activity"/>
    <property type="evidence" value="ECO:0007669"/>
    <property type="project" value="TreeGrafter"/>
</dbReference>
<accession>A0A2Z7BI33</accession>
<dbReference type="GO" id="GO:0005783">
    <property type="term" value="C:endoplasmic reticulum"/>
    <property type="evidence" value="ECO:0007669"/>
    <property type="project" value="TreeGrafter"/>
</dbReference>
<dbReference type="OrthoDB" id="74910at2759"/>
<evidence type="ECO:0000313" key="5">
    <source>
        <dbReference type="Proteomes" id="UP000250235"/>
    </source>
</evidence>
<keyword evidence="3" id="KW-0732">Signal</keyword>
<dbReference type="SUPFAM" id="SSF52833">
    <property type="entry name" value="Thioredoxin-like"/>
    <property type="match status" value="1"/>
</dbReference>
<evidence type="ECO:0000256" key="2">
    <source>
        <dbReference type="SAM" id="Phobius"/>
    </source>
</evidence>
<dbReference type="EMBL" id="KV006334">
    <property type="protein sequence ID" value="KZV33089.1"/>
    <property type="molecule type" value="Genomic_DNA"/>
</dbReference>
<keyword evidence="5" id="KW-1185">Reference proteome</keyword>
<feature type="chain" id="PRO_5016465549" evidence="3">
    <location>
        <begin position="33"/>
        <end position="348"/>
    </location>
</feature>
<dbReference type="GO" id="GO:0034976">
    <property type="term" value="P:response to endoplasmic reticulum stress"/>
    <property type="evidence" value="ECO:0007669"/>
    <property type="project" value="TreeGrafter"/>
</dbReference>
<feature type="signal peptide" evidence="3">
    <location>
        <begin position="1"/>
        <end position="32"/>
    </location>
</feature>
<dbReference type="GO" id="GO:0006457">
    <property type="term" value="P:protein folding"/>
    <property type="evidence" value="ECO:0007669"/>
    <property type="project" value="TreeGrafter"/>
</dbReference>
<keyword evidence="2" id="KW-0472">Membrane</keyword>
<dbReference type="PANTHER" id="PTHR18929">
    <property type="entry name" value="PROTEIN DISULFIDE ISOMERASE"/>
    <property type="match status" value="1"/>
</dbReference>
<dbReference type="PANTHER" id="PTHR18929:SF218">
    <property type="entry name" value="PROTEIN DISULFIDE-ISOMERASE 5-2"/>
    <property type="match status" value="1"/>
</dbReference>
<dbReference type="Proteomes" id="UP000250235">
    <property type="component" value="Unassembled WGS sequence"/>
</dbReference>
<sequence length="348" mass="39622">MMPSPSAINFPLFSLNGLVLMLLLLPHSSIRATEYEFKLDGKVLELHDCNFDATISVFDMYLYENVGLQLDKAAPLLAGLKKPIVVAKIDAEKYTSLASKHDIEEFIHAAGCSFHISIVGLNESIISNLAIKYKKRAWFSVAKDFSDDIMTKFDIDKTPALAAIHLVSDEYSIFDGPLEEKLLKNYIKQKFFPLVLPVNEEAKKFVVTIWSDEGDEKSKGLIKVLRWEDFAESFDVSKKTKLPKMVLWNCNEEYYMVICSESIDETDMGNQVSRFLEGYRKGRVLKKRYNGSVLMDFINSQLGGRYVLILIFVVLAMVLIRSTDMEEPMRGGIRDQVDAVRRSTVRQK</sequence>
<evidence type="ECO:0000313" key="4">
    <source>
        <dbReference type="EMBL" id="KZV33089.1"/>
    </source>
</evidence>
<evidence type="ECO:0000256" key="3">
    <source>
        <dbReference type="SAM" id="SignalP"/>
    </source>
</evidence>
<evidence type="ECO:0000256" key="1">
    <source>
        <dbReference type="ARBA" id="ARBA00006347"/>
    </source>
</evidence>
<name>A0A2Z7BI33_9LAMI</name>
<gene>
    <name evidence="4" type="ORF">F511_03355</name>
</gene>
<dbReference type="AlphaFoldDB" id="A0A2Z7BI33"/>
<keyword evidence="4" id="KW-0413">Isomerase</keyword>
<reference evidence="4 5" key="1">
    <citation type="journal article" date="2015" name="Proc. Natl. Acad. Sci. U.S.A.">
        <title>The resurrection genome of Boea hygrometrica: A blueprint for survival of dehydration.</title>
        <authorList>
            <person name="Xiao L."/>
            <person name="Yang G."/>
            <person name="Zhang L."/>
            <person name="Yang X."/>
            <person name="Zhao S."/>
            <person name="Ji Z."/>
            <person name="Zhou Q."/>
            <person name="Hu M."/>
            <person name="Wang Y."/>
            <person name="Chen M."/>
            <person name="Xu Y."/>
            <person name="Jin H."/>
            <person name="Xiao X."/>
            <person name="Hu G."/>
            <person name="Bao F."/>
            <person name="Hu Y."/>
            <person name="Wan P."/>
            <person name="Li L."/>
            <person name="Deng X."/>
            <person name="Kuang T."/>
            <person name="Xiang C."/>
            <person name="Zhu J.K."/>
            <person name="Oliver M.J."/>
            <person name="He Y."/>
        </authorList>
    </citation>
    <scope>NUCLEOTIDE SEQUENCE [LARGE SCALE GENOMIC DNA]</scope>
    <source>
        <strain evidence="5">cv. XS01</strain>
    </source>
</reference>
<keyword evidence="2" id="KW-1133">Transmembrane helix</keyword>